<dbReference type="Gene3D" id="1.10.260.40">
    <property type="entry name" value="lambda repressor-like DNA-binding domains"/>
    <property type="match status" value="1"/>
</dbReference>
<keyword evidence="3" id="KW-1185">Reference proteome</keyword>
<accession>A0ABY4FDJ3</accession>
<dbReference type="CDD" id="cd00093">
    <property type="entry name" value="HTH_XRE"/>
    <property type="match status" value="1"/>
</dbReference>
<dbReference type="InterPro" id="IPR001387">
    <property type="entry name" value="Cro/C1-type_HTH"/>
</dbReference>
<dbReference type="RefSeq" id="WP_244721430.1">
    <property type="nucleotide sequence ID" value="NZ_CP095049.1"/>
</dbReference>
<dbReference type="Pfam" id="PF13560">
    <property type="entry name" value="HTH_31"/>
    <property type="match status" value="1"/>
</dbReference>
<reference evidence="2 3" key="1">
    <citation type="submission" date="2022-04" db="EMBL/GenBank/DDBJ databases">
        <title>Hymenobacter sp. isolated from the air.</title>
        <authorList>
            <person name="Won M."/>
            <person name="Lee C.-M."/>
            <person name="Woen H.-Y."/>
            <person name="Kwon S.-W."/>
        </authorList>
    </citation>
    <scope>NUCLEOTIDE SEQUENCE [LARGE SCALE GENOMIC DNA]</scope>
    <source>
        <strain evidence="3">5116 S-27</strain>
    </source>
</reference>
<organism evidence="2 3">
    <name type="scientific">Hymenobacter cellulosivorans</name>
    <dbReference type="NCBI Taxonomy" id="2932249"/>
    <lineage>
        <taxon>Bacteria</taxon>
        <taxon>Pseudomonadati</taxon>
        <taxon>Bacteroidota</taxon>
        <taxon>Cytophagia</taxon>
        <taxon>Cytophagales</taxon>
        <taxon>Hymenobacteraceae</taxon>
        <taxon>Hymenobacter</taxon>
    </lineage>
</organism>
<dbReference type="SUPFAM" id="SSF47413">
    <property type="entry name" value="lambda repressor-like DNA-binding domains"/>
    <property type="match status" value="1"/>
</dbReference>
<dbReference type="SMART" id="SM00530">
    <property type="entry name" value="HTH_XRE"/>
    <property type="match status" value="1"/>
</dbReference>
<dbReference type="EMBL" id="CP095049">
    <property type="protein sequence ID" value="UOQ54470.1"/>
    <property type="molecule type" value="Genomic_DNA"/>
</dbReference>
<gene>
    <name evidence="2" type="ORF">MUN80_06830</name>
</gene>
<evidence type="ECO:0000313" key="3">
    <source>
        <dbReference type="Proteomes" id="UP000831785"/>
    </source>
</evidence>
<sequence>MASAFYPPGLSLMAAVRAHLGISIRQLARYLGVSMGFVTHIEAGRKGVPPALLPRLLRLAQLLPAPWGQGPPAPPPPPAPYDPLLPLPAPTSAQVPEPLRQRLRDVRLRLLVVGRELARQQVLAAALAHRHAGLQLLHTAAAPPEPAEADHFAHWLHELALDLARDEPNPAATATTRHLLAARVAGLRAEAAALAEINTLT</sequence>
<feature type="domain" description="HTH cro/C1-type" evidence="1">
    <location>
        <begin position="13"/>
        <end position="67"/>
    </location>
</feature>
<evidence type="ECO:0000259" key="1">
    <source>
        <dbReference type="PROSITE" id="PS50943"/>
    </source>
</evidence>
<proteinExistence type="predicted"/>
<dbReference type="InterPro" id="IPR010982">
    <property type="entry name" value="Lambda_DNA-bd_dom_sf"/>
</dbReference>
<evidence type="ECO:0000313" key="2">
    <source>
        <dbReference type="EMBL" id="UOQ54470.1"/>
    </source>
</evidence>
<dbReference type="PROSITE" id="PS50943">
    <property type="entry name" value="HTH_CROC1"/>
    <property type="match status" value="1"/>
</dbReference>
<name>A0ABY4FDJ3_9BACT</name>
<dbReference type="Proteomes" id="UP000831785">
    <property type="component" value="Chromosome"/>
</dbReference>
<protein>
    <submittedName>
        <fullName evidence="2">Helix-turn-helix domain-containing protein</fullName>
    </submittedName>
</protein>